<dbReference type="InterPro" id="IPR029063">
    <property type="entry name" value="SAM-dependent_MTases_sf"/>
</dbReference>
<dbReference type="Gene3D" id="3.40.50.150">
    <property type="entry name" value="Vaccinia Virus protein VP39"/>
    <property type="match status" value="1"/>
</dbReference>
<accession>Q54363</accession>
<dbReference type="FunFam" id="2.20.25.570:FF:000001">
    <property type="entry name" value="LmbJ"/>
    <property type="match status" value="1"/>
</dbReference>
<dbReference type="PIR" id="S69819">
    <property type="entry name" value="S44957"/>
</dbReference>
<feature type="domain" description="Methyltransferase" evidence="1">
    <location>
        <begin position="48"/>
        <end position="140"/>
    </location>
</feature>
<protein>
    <submittedName>
        <fullName evidence="2">LmbJ protein</fullName>
    </submittedName>
</protein>
<reference evidence="2" key="1">
    <citation type="journal article" date="1995" name="Mol. Microbiol.">
        <title>Molecular characterization of the lincomycin-production gene cluster of Streptomyces lincolnensis 78-11.</title>
        <authorList>
            <person name="Peschke U."/>
            <person name="Schmidt H."/>
            <person name="Zhang H.Z."/>
            <person name="Piepersberg W."/>
        </authorList>
    </citation>
    <scope>NUCLEOTIDE SEQUENCE</scope>
    <source>
        <strain evidence="2">78-11</strain>
    </source>
</reference>
<dbReference type="Gene3D" id="2.20.25.570">
    <property type="match status" value="1"/>
</dbReference>
<dbReference type="BioCyc" id="MetaCyc:MONOMER-17014"/>
<dbReference type="Pfam" id="PF13649">
    <property type="entry name" value="Methyltransf_25"/>
    <property type="match status" value="1"/>
</dbReference>
<dbReference type="CDD" id="cd02440">
    <property type="entry name" value="AdoMet_MTases"/>
    <property type="match status" value="1"/>
</dbReference>
<gene>
    <name evidence="2" type="primary">lmbJ</name>
</gene>
<dbReference type="GO" id="GO:0008170">
    <property type="term" value="F:N-methyltransferase activity"/>
    <property type="evidence" value="ECO:0000314"/>
    <property type="project" value="CACAO"/>
</dbReference>
<organism evidence="2">
    <name type="scientific">Streptomyces lincolnensis</name>
    <dbReference type="NCBI Taxonomy" id="1915"/>
    <lineage>
        <taxon>Bacteria</taxon>
        <taxon>Bacillati</taxon>
        <taxon>Actinomycetota</taxon>
        <taxon>Actinomycetes</taxon>
        <taxon>Kitasatosporales</taxon>
        <taxon>Streptomycetaceae</taxon>
        <taxon>Streptomyces</taxon>
    </lineage>
</organism>
<sequence>MSDHDFAKLYGDKIADVYDVWPGDAGPPPDADRAAPFLAALANGRPALELGVGTGRVAVPLAESGVEVHGVDSSARMLEILKEKSGGAVHGHQQDFGRLDLGERRFGLVFALFNTLFCLLTQDEQIACLRSAANCLETEGLLVLQCLNPKSLPDGSDVALVELEHDGVHLDVSKHDPVAQTLTAHHIVLSESGARFFPYTLRYSHHTELDLMAARFAGFELRSRHADFDGAAYRPDSRYHVSVYARAHGD</sequence>
<proteinExistence type="predicted"/>
<dbReference type="SUPFAM" id="SSF53335">
    <property type="entry name" value="S-adenosyl-L-methionine-dependent methyltransferases"/>
    <property type="match status" value="1"/>
</dbReference>
<dbReference type="AlphaFoldDB" id="Q54363"/>
<dbReference type="EMBL" id="X79146">
    <property type="protein sequence ID" value="CAA55756.1"/>
    <property type="molecule type" value="Genomic_DNA"/>
</dbReference>
<evidence type="ECO:0000259" key="1">
    <source>
        <dbReference type="Pfam" id="PF13649"/>
    </source>
</evidence>
<dbReference type="InterPro" id="IPR041698">
    <property type="entry name" value="Methyltransf_25"/>
</dbReference>
<evidence type="ECO:0000313" key="2">
    <source>
        <dbReference type="EMBL" id="CAA55756.1"/>
    </source>
</evidence>
<name>Q54363_STRLN</name>